<dbReference type="Gene3D" id="2.60.110.10">
    <property type="entry name" value="Thaumatin"/>
    <property type="match status" value="1"/>
</dbReference>
<dbReference type="Gene3D" id="3.30.920.50">
    <property type="entry name" value="Beta-1,3-glucanase, C-terminal domain"/>
    <property type="match status" value="1"/>
</dbReference>
<dbReference type="GeneID" id="27359118"/>
<protein>
    <recommendedName>
        <fullName evidence="2">GH64 domain-containing protein</fullName>
    </recommendedName>
</protein>
<evidence type="ECO:0000313" key="3">
    <source>
        <dbReference type="EMBL" id="KIW41493.1"/>
    </source>
</evidence>
<feature type="signal peptide" evidence="1">
    <location>
        <begin position="1"/>
        <end position="26"/>
    </location>
</feature>
<dbReference type="PANTHER" id="PTHR38165:SF1">
    <property type="entry name" value="GLUCANASE B"/>
    <property type="match status" value="1"/>
</dbReference>
<dbReference type="PANTHER" id="PTHR38165">
    <property type="match status" value="1"/>
</dbReference>
<feature type="chain" id="PRO_5002240502" description="GH64 domain-containing protein" evidence="1">
    <location>
        <begin position="27"/>
        <end position="453"/>
    </location>
</feature>
<accession>A0A0D2DES1</accession>
<dbReference type="OrthoDB" id="5290283at2759"/>
<evidence type="ECO:0000256" key="1">
    <source>
        <dbReference type="SAM" id="SignalP"/>
    </source>
</evidence>
<dbReference type="InterPro" id="IPR032477">
    <property type="entry name" value="Glyco_hydro_64"/>
</dbReference>
<dbReference type="EMBL" id="KN847337">
    <property type="protein sequence ID" value="KIW41493.1"/>
    <property type="molecule type" value="Genomic_DNA"/>
</dbReference>
<dbReference type="PROSITE" id="PS52006">
    <property type="entry name" value="GH64"/>
    <property type="match status" value="1"/>
</dbReference>
<dbReference type="AlphaFoldDB" id="A0A0D2DES1"/>
<dbReference type="InterPro" id="IPR037176">
    <property type="entry name" value="Osmotin/thaumatin-like_sf"/>
</dbReference>
<proteinExistence type="predicted"/>
<dbReference type="VEuPathDB" id="FungiDB:PV06_07044"/>
<gene>
    <name evidence="3" type="ORF">PV06_07044</name>
</gene>
<evidence type="ECO:0000259" key="2">
    <source>
        <dbReference type="PROSITE" id="PS52006"/>
    </source>
</evidence>
<keyword evidence="1" id="KW-0732">Signal</keyword>
<dbReference type="STRING" id="215243.A0A0D2DES1"/>
<dbReference type="Proteomes" id="UP000053342">
    <property type="component" value="Unassembled WGS sequence"/>
</dbReference>
<reference evidence="3 4" key="1">
    <citation type="submission" date="2015-01" db="EMBL/GenBank/DDBJ databases">
        <title>The Genome Sequence of Exophiala oligosperma CBS72588.</title>
        <authorList>
            <consortium name="The Broad Institute Genomics Platform"/>
            <person name="Cuomo C."/>
            <person name="de Hoog S."/>
            <person name="Gorbushina A."/>
            <person name="Stielow B."/>
            <person name="Teixiera M."/>
            <person name="Abouelleil A."/>
            <person name="Chapman S.B."/>
            <person name="Priest M."/>
            <person name="Young S.K."/>
            <person name="Wortman J."/>
            <person name="Nusbaum C."/>
            <person name="Birren B."/>
        </authorList>
    </citation>
    <scope>NUCLEOTIDE SEQUENCE [LARGE SCALE GENOMIC DNA]</scope>
    <source>
        <strain evidence="3 4">CBS 72588</strain>
    </source>
</reference>
<organism evidence="3 4">
    <name type="scientific">Exophiala oligosperma</name>
    <dbReference type="NCBI Taxonomy" id="215243"/>
    <lineage>
        <taxon>Eukaryota</taxon>
        <taxon>Fungi</taxon>
        <taxon>Dikarya</taxon>
        <taxon>Ascomycota</taxon>
        <taxon>Pezizomycotina</taxon>
        <taxon>Eurotiomycetes</taxon>
        <taxon>Chaetothyriomycetidae</taxon>
        <taxon>Chaetothyriales</taxon>
        <taxon>Herpotrichiellaceae</taxon>
        <taxon>Exophiala</taxon>
    </lineage>
</organism>
<dbReference type="RefSeq" id="XP_016261709.1">
    <property type="nucleotide sequence ID" value="XM_016408229.1"/>
</dbReference>
<sequence length="453" mass="47096">MHLTSIPNVLCYFLACANLFASTAFGAPVVKRQSGPVVVSPGGVNDIKLTPFNTLNGTNPNATFHGPPQPEAAAGLRLDLVNNYGSGTNVYITALDTSNRVIILTPSGQWYYPTSSSTTVPQAITEDIAIPLGNQGQTTSLTLPDYFISGRVYFAAGNLGFYTLETASGGVTLVSPDPQNPTDPSAGIFWGFAEMTYTQAGGLYADMTFVDFIGMPVGMQLTTTDGSGTQTVSGVAQGAVSTVCNDLTPRASQDGQPWDQLCQYAQSGGSPLRANSPGKYIAVHGDAFSDYYAPYVQSVWSQYASETLTIHSQNAAVGDVPCSTASGSLVCQGASRSIPQPSALDIFGCQGVFGQQDGDNDVTLAVVPRMCAALQRTTLLLAGGDVQPGLPAGDYYTTSPTNRYSQAVHSVELDGKGYAFAYDDVNPDGAPDASGAVASGNPGVWTLFVGGGS</sequence>
<dbReference type="HOGENOM" id="CLU_032886_0_0_1"/>
<feature type="domain" description="GH64" evidence="2">
    <location>
        <begin position="73"/>
        <end position="436"/>
    </location>
</feature>
<dbReference type="InterPro" id="IPR042517">
    <property type="entry name" value="Glyco_hydro_64_N_2"/>
</dbReference>
<dbReference type="InterPro" id="IPR037398">
    <property type="entry name" value="Glyco_hydro_64_fam"/>
</dbReference>
<name>A0A0D2DES1_9EURO</name>
<keyword evidence="4" id="KW-1185">Reference proteome</keyword>
<dbReference type="Pfam" id="PF16483">
    <property type="entry name" value="Glyco_hydro_64"/>
    <property type="match status" value="1"/>
</dbReference>
<evidence type="ECO:0000313" key="4">
    <source>
        <dbReference type="Proteomes" id="UP000053342"/>
    </source>
</evidence>